<protein>
    <recommendedName>
        <fullName evidence="3">BTB domain-containing protein</fullName>
    </recommendedName>
</protein>
<organism evidence="1 2">
    <name type="scientific">Candolleomyces eurysporus</name>
    <dbReference type="NCBI Taxonomy" id="2828524"/>
    <lineage>
        <taxon>Eukaryota</taxon>
        <taxon>Fungi</taxon>
        <taxon>Dikarya</taxon>
        <taxon>Basidiomycota</taxon>
        <taxon>Agaricomycotina</taxon>
        <taxon>Agaricomycetes</taxon>
        <taxon>Agaricomycetidae</taxon>
        <taxon>Agaricales</taxon>
        <taxon>Agaricineae</taxon>
        <taxon>Psathyrellaceae</taxon>
        <taxon>Candolleomyces</taxon>
    </lineage>
</organism>
<dbReference type="EMBL" id="JANBPK010000036">
    <property type="protein sequence ID" value="KAJ2936598.1"/>
    <property type="molecule type" value="Genomic_DNA"/>
</dbReference>
<name>A0A9W8JMH2_9AGAR</name>
<dbReference type="AlphaFoldDB" id="A0A9W8JMH2"/>
<evidence type="ECO:0008006" key="3">
    <source>
        <dbReference type="Google" id="ProtNLM"/>
    </source>
</evidence>
<dbReference type="Proteomes" id="UP001140091">
    <property type="component" value="Unassembled WGS sequence"/>
</dbReference>
<feature type="non-terminal residue" evidence="1">
    <location>
        <position position="1"/>
    </location>
</feature>
<evidence type="ECO:0000313" key="1">
    <source>
        <dbReference type="EMBL" id="KAJ2936598.1"/>
    </source>
</evidence>
<keyword evidence="2" id="KW-1185">Reference proteome</keyword>
<proteinExistence type="predicted"/>
<reference evidence="1" key="1">
    <citation type="submission" date="2022-06" db="EMBL/GenBank/DDBJ databases">
        <title>Genome Sequence of Candolleomyces eurysporus.</title>
        <authorList>
            <person name="Buettner E."/>
        </authorList>
    </citation>
    <scope>NUCLEOTIDE SEQUENCE</scope>
    <source>
        <strain evidence="1">VTCC 930004</strain>
    </source>
</reference>
<gene>
    <name evidence="1" type="ORF">H1R20_g493</name>
</gene>
<accession>A0A9W8JMH2</accession>
<sequence>MAARDSISFPPTSDADIIFISSDRVRYGIHSKNLEVNTGGFPPINAQDGLSLTSEPVPLPENSSVLDLLFPFIYPIDRPNVEDMDFKTVIELAEAAEKYQVYSAAHVCRLCLRYSGDFIKNHPVEVALFAVKHGYTELLELTGAHGAALPLSTVVVLLPERLILPWVSITFEIMPNYP</sequence>
<dbReference type="OrthoDB" id="3184970at2759"/>
<comment type="caution">
    <text evidence="1">The sequence shown here is derived from an EMBL/GenBank/DDBJ whole genome shotgun (WGS) entry which is preliminary data.</text>
</comment>
<evidence type="ECO:0000313" key="2">
    <source>
        <dbReference type="Proteomes" id="UP001140091"/>
    </source>
</evidence>